<protein>
    <submittedName>
        <fullName evidence="1">Uncharacterized protein</fullName>
    </submittedName>
</protein>
<dbReference type="Proteomes" id="UP000198619">
    <property type="component" value="Unassembled WGS sequence"/>
</dbReference>
<reference evidence="1" key="1">
    <citation type="submission" date="2016-10" db="EMBL/GenBank/DDBJ databases">
        <authorList>
            <person name="de Groot N.N."/>
        </authorList>
    </citation>
    <scope>NUCLEOTIDE SEQUENCE [LARGE SCALE GENOMIC DNA]</scope>
    <source>
        <strain evidence="1">DSM 12271</strain>
    </source>
</reference>
<dbReference type="AlphaFoldDB" id="A0A1I0VZH9"/>
<sequence length="33" mass="3775">MIVFIIGYVLFALFIISLCKSAALADEYYNIMK</sequence>
<evidence type="ECO:0000313" key="2">
    <source>
        <dbReference type="Proteomes" id="UP000198619"/>
    </source>
</evidence>
<proteinExistence type="predicted"/>
<accession>A0A1I0VZH9</accession>
<dbReference type="EMBL" id="FOKI01000003">
    <property type="protein sequence ID" value="SFA81865.1"/>
    <property type="molecule type" value="Genomic_DNA"/>
</dbReference>
<evidence type="ECO:0000313" key="1">
    <source>
        <dbReference type="EMBL" id="SFA81865.1"/>
    </source>
</evidence>
<gene>
    <name evidence="1" type="ORF">SAMN04488528_1003155</name>
</gene>
<organism evidence="1 2">
    <name type="scientific">Clostridium frigidicarnis</name>
    <dbReference type="NCBI Taxonomy" id="84698"/>
    <lineage>
        <taxon>Bacteria</taxon>
        <taxon>Bacillati</taxon>
        <taxon>Bacillota</taxon>
        <taxon>Clostridia</taxon>
        <taxon>Eubacteriales</taxon>
        <taxon>Clostridiaceae</taxon>
        <taxon>Clostridium</taxon>
    </lineage>
</organism>
<keyword evidence="2" id="KW-1185">Reference proteome</keyword>
<name>A0A1I0VZH9_9CLOT</name>